<keyword evidence="3" id="KW-0812">Transmembrane</keyword>
<proteinExistence type="inferred from homology"/>
<dbReference type="EMBL" id="BMLG01000019">
    <property type="protein sequence ID" value="GGM39253.1"/>
    <property type="molecule type" value="Genomic_DNA"/>
</dbReference>
<dbReference type="Proteomes" id="UP000618460">
    <property type="component" value="Unassembled WGS sequence"/>
</dbReference>
<evidence type="ECO:0000256" key="2">
    <source>
        <dbReference type="ARBA" id="ARBA00024438"/>
    </source>
</evidence>
<evidence type="ECO:0000313" key="6">
    <source>
        <dbReference type="Proteomes" id="UP000618460"/>
    </source>
</evidence>
<name>A0A917TV12_9BACI</name>
<dbReference type="RefSeq" id="WP_117156071.1">
    <property type="nucleotide sequence ID" value="NZ_BMLG01000019.1"/>
</dbReference>
<accession>A0A917TV12</accession>
<dbReference type="InterPro" id="IPR027383">
    <property type="entry name" value="Znf_put"/>
</dbReference>
<protein>
    <recommendedName>
        <fullName evidence="2">Anti-sigma-W factor RsiW</fullName>
    </recommendedName>
</protein>
<dbReference type="Pfam" id="PF13490">
    <property type="entry name" value="zf-HC2"/>
    <property type="match status" value="1"/>
</dbReference>
<evidence type="ECO:0000256" key="3">
    <source>
        <dbReference type="SAM" id="Phobius"/>
    </source>
</evidence>
<evidence type="ECO:0000259" key="4">
    <source>
        <dbReference type="Pfam" id="PF13490"/>
    </source>
</evidence>
<keyword evidence="3" id="KW-1133">Transmembrane helix</keyword>
<feature type="domain" description="Putative zinc-finger" evidence="4">
    <location>
        <begin position="3"/>
        <end position="38"/>
    </location>
</feature>
<sequence>MSCNKEIIKLMHKYLDEELSITEEKKLRSHLQSCQGCQDHFRELTRTVALLKSSSNMQPSTSFTANVMSNLPKEKKHLSYIRWFKSHSFITAAAIFFLFMLGSIFSIWDEDGQLSVSKDHNVIINDYTVIVPEGVIIDGDLVVKNGDLKIDGAVNGNVTLINGEHLMASAGNISGEIEQVNQVFEWMWYHLKRIGKSVFDLTN</sequence>
<dbReference type="Gene3D" id="1.10.10.1320">
    <property type="entry name" value="Anti-sigma factor, zinc-finger domain"/>
    <property type="match status" value="1"/>
</dbReference>
<dbReference type="AlphaFoldDB" id="A0A917TV12"/>
<comment type="caution">
    <text evidence="5">The sequence shown here is derived from an EMBL/GenBank/DDBJ whole genome shotgun (WGS) entry which is preliminary data.</text>
</comment>
<dbReference type="InterPro" id="IPR041916">
    <property type="entry name" value="Anti_sigma_zinc_sf"/>
</dbReference>
<organism evidence="5 6">
    <name type="scientific">Paraliobacillus quinghaiensis</name>
    <dbReference type="NCBI Taxonomy" id="470815"/>
    <lineage>
        <taxon>Bacteria</taxon>
        <taxon>Bacillati</taxon>
        <taxon>Bacillota</taxon>
        <taxon>Bacilli</taxon>
        <taxon>Bacillales</taxon>
        <taxon>Bacillaceae</taxon>
        <taxon>Paraliobacillus</taxon>
    </lineage>
</organism>
<feature type="transmembrane region" description="Helical" evidence="3">
    <location>
        <begin position="89"/>
        <end position="108"/>
    </location>
</feature>
<gene>
    <name evidence="5" type="primary">rsiW</name>
    <name evidence="5" type="ORF">GCM10011351_26760</name>
</gene>
<keyword evidence="3" id="KW-0472">Membrane</keyword>
<comment type="similarity">
    <text evidence="1">Belongs to the zinc-associated anti-sigma factor (ZAS) superfamily. Anti-sigma-W factor family.</text>
</comment>
<evidence type="ECO:0000256" key="1">
    <source>
        <dbReference type="ARBA" id="ARBA00024353"/>
    </source>
</evidence>
<reference evidence="5" key="1">
    <citation type="journal article" date="2014" name="Int. J. Syst. Evol. Microbiol.">
        <title>Complete genome sequence of Corynebacterium casei LMG S-19264T (=DSM 44701T), isolated from a smear-ripened cheese.</title>
        <authorList>
            <consortium name="US DOE Joint Genome Institute (JGI-PGF)"/>
            <person name="Walter F."/>
            <person name="Albersmeier A."/>
            <person name="Kalinowski J."/>
            <person name="Ruckert C."/>
        </authorList>
    </citation>
    <scope>NUCLEOTIDE SEQUENCE</scope>
    <source>
        <strain evidence="5">CGMCC 1.6333</strain>
    </source>
</reference>
<evidence type="ECO:0000313" key="5">
    <source>
        <dbReference type="EMBL" id="GGM39253.1"/>
    </source>
</evidence>
<reference evidence="5" key="2">
    <citation type="submission" date="2020-09" db="EMBL/GenBank/DDBJ databases">
        <authorList>
            <person name="Sun Q."/>
            <person name="Zhou Y."/>
        </authorList>
    </citation>
    <scope>NUCLEOTIDE SEQUENCE</scope>
    <source>
        <strain evidence="5">CGMCC 1.6333</strain>
    </source>
</reference>
<dbReference type="OrthoDB" id="9782842at2"/>
<keyword evidence="6" id="KW-1185">Reference proteome</keyword>